<reference evidence="7" key="1">
    <citation type="submission" date="2016-10" db="EMBL/GenBank/DDBJ databases">
        <title>Chloroplast genomes as a tool to resolve red algal phylogenies: a case study in the Nemaliales.</title>
        <authorList>
            <person name="Costa J.F."/>
            <person name="Lin S.M."/>
            <person name="Macaya E.C."/>
            <person name="Fernandez-Garcia C."/>
            <person name="Verbruggen H."/>
        </authorList>
    </citation>
    <scope>NUCLEOTIDE SEQUENCE</scope>
    <source>
        <strain evidence="7">HV00480</strain>
    </source>
</reference>
<evidence type="ECO:0000256" key="5">
    <source>
        <dbReference type="HAMAP-Rule" id="MF_00514"/>
    </source>
</evidence>
<dbReference type="PANTHER" id="PTHR33343:SF1">
    <property type="entry name" value="LARGE RIBOSOMAL SUBUNIT PROTEIN BL35M"/>
    <property type="match status" value="1"/>
</dbReference>
<feature type="region of interest" description="Disordered" evidence="6">
    <location>
        <begin position="1"/>
        <end position="40"/>
    </location>
</feature>
<dbReference type="GO" id="GO:0003735">
    <property type="term" value="F:structural constituent of ribosome"/>
    <property type="evidence" value="ECO:0007669"/>
    <property type="project" value="InterPro"/>
</dbReference>
<keyword evidence="3 5" id="KW-0687">Ribonucleoprotein</keyword>
<dbReference type="PROSITE" id="PS00936">
    <property type="entry name" value="RIBOSOMAL_L35"/>
    <property type="match status" value="1"/>
</dbReference>
<dbReference type="FunFam" id="4.10.410.60:FF:000001">
    <property type="entry name" value="50S ribosomal protein L35"/>
    <property type="match status" value="1"/>
</dbReference>
<dbReference type="NCBIfam" id="TIGR00001">
    <property type="entry name" value="rpmI_bact"/>
    <property type="match status" value="1"/>
</dbReference>
<dbReference type="InterPro" id="IPR001706">
    <property type="entry name" value="Ribosomal_bL35"/>
</dbReference>
<dbReference type="InterPro" id="IPR037229">
    <property type="entry name" value="Ribosomal_bL35_sf"/>
</dbReference>
<sequence>MPKLKTSSSVTKRFKMTGTKKVLRRHASKSHLLEKKTQSRKKKLSKVVQVYSGDLKGILQKYFS</sequence>
<dbReference type="SUPFAM" id="SSF143034">
    <property type="entry name" value="L35p-like"/>
    <property type="match status" value="1"/>
</dbReference>
<dbReference type="InterPro" id="IPR018265">
    <property type="entry name" value="Ribosomal_bL35_CS"/>
</dbReference>
<dbReference type="InterPro" id="IPR021137">
    <property type="entry name" value="Ribosomal_bL35-like"/>
</dbReference>
<evidence type="ECO:0000256" key="4">
    <source>
        <dbReference type="ARBA" id="ARBA00072523"/>
    </source>
</evidence>
<dbReference type="AlphaFoldDB" id="A0A1G4NU29"/>
<evidence type="ECO:0000256" key="1">
    <source>
        <dbReference type="ARBA" id="ARBA00006598"/>
    </source>
</evidence>
<dbReference type="GeneID" id="29999049"/>
<keyword evidence="7" id="KW-0934">Plastid</keyword>
<dbReference type="HAMAP" id="MF_00514">
    <property type="entry name" value="Ribosomal_bL35"/>
    <property type="match status" value="1"/>
</dbReference>
<feature type="compositionally biased region" description="Polar residues" evidence="6">
    <location>
        <begin position="1"/>
        <end position="11"/>
    </location>
</feature>
<proteinExistence type="inferred from homology"/>
<evidence type="ECO:0000256" key="6">
    <source>
        <dbReference type="SAM" id="MobiDB-lite"/>
    </source>
</evidence>
<reference evidence="7" key="2">
    <citation type="submission" date="2016-10" db="EMBL/GenBank/DDBJ databases">
        <authorList>
            <person name="de Groot N.N."/>
        </authorList>
    </citation>
    <scope>NUCLEOTIDE SEQUENCE</scope>
    <source>
        <strain evidence="7">HV00480</strain>
    </source>
</reference>
<accession>A0A1G4NU29</accession>
<dbReference type="GO" id="GO:0006412">
    <property type="term" value="P:translation"/>
    <property type="evidence" value="ECO:0007669"/>
    <property type="project" value="UniProtKB-UniRule"/>
</dbReference>
<comment type="similarity">
    <text evidence="1 5">Belongs to the bacterial ribosomal protein bL35 family.</text>
</comment>
<protein>
    <recommendedName>
        <fullName evidence="4 5">Large ribosomal subunit protein bL35c</fullName>
    </recommendedName>
</protein>
<dbReference type="GO" id="GO:0015934">
    <property type="term" value="C:large ribosomal subunit"/>
    <property type="evidence" value="ECO:0007669"/>
    <property type="project" value="TreeGrafter"/>
</dbReference>
<evidence type="ECO:0000313" key="7">
    <source>
        <dbReference type="EMBL" id="SCW22182.1"/>
    </source>
</evidence>
<gene>
    <name evidence="5 7" type="primary">rpl35</name>
    <name evidence="7" type="ORF">HV00480_137</name>
</gene>
<comment type="subcellular location">
    <subcellularLocation>
        <location evidence="5">Plastid</location>
        <location evidence="5">Chloroplast</location>
    </subcellularLocation>
</comment>
<evidence type="ECO:0000256" key="2">
    <source>
        <dbReference type="ARBA" id="ARBA00022980"/>
    </source>
</evidence>
<organism evidence="7">
    <name type="scientific">Hommersandiophycus borowitzkae</name>
    <dbReference type="NCBI Taxonomy" id="268573"/>
    <lineage>
        <taxon>Eukaryota</taxon>
        <taxon>Rhodophyta</taxon>
        <taxon>Florideophyceae</taxon>
        <taxon>Nemaliophycidae</taxon>
        <taxon>Nemaliales</taxon>
        <taxon>Liagoraceae</taxon>
        <taxon>Hommersandiophycus</taxon>
    </lineage>
</organism>
<dbReference type="PANTHER" id="PTHR33343">
    <property type="entry name" value="54S RIBOSOMAL PROTEIN BL35M"/>
    <property type="match status" value="1"/>
</dbReference>
<dbReference type="PRINTS" id="PR00064">
    <property type="entry name" value="RIBOSOMALL35"/>
</dbReference>
<keyword evidence="7" id="KW-0150">Chloroplast</keyword>
<keyword evidence="2 5" id="KW-0689">Ribosomal protein</keyword>
<geneLocation type="chloroplast" evidence="7"/>
<evidence type="ECO:0000256" key="3">
    <source>
        <dbReference type="ARBA" id="ARBA00023274"/>
    </source>
</evidence>
<dbReference type="RefSeq" id="YP_009313928.1">
    <property type="nucleotide sequence ID" value="NC_031659.1"/>
</dbReference>
<name>A0A1G4NU29_9FLOR</name>
<dbReference type="Pfam" id="PF01632">
    <property type="entry name" value="Ribosomal_L35p"/>
    <property type="match status" value="1"/>
</dbReference>
<dbReference type="EMBL" id="LT622867">
    <property type="protein sequence ID" value="SCW22182.1"/>
    <property type="molecule type" value="Genomic_DNA"/>
</dbReference>
<dbReference type="GO" id="GO:0009507">
    <property type="term" value="C:chloroplast"/>
    <property type="evidence" value="ECO:0007669"/>
    <property type="project" value="UniProtKB-SubCell"/>
</dbReference>
<dbReference type="Gene3D" id="4.10.410.60">
    <property type="match status" value="1"/>
</dbReference>